<dbReference type="GO" id="GO:0016787">
    <property type="term" value="F:hydrolase activity"/>
    <property type="evidence" value="ECO:0007669"/>
    <property type="project" value="UniProtKB-KW"/>
</dbReference>
<dbReference type="Pfam" id="PF12146">
    <property type="entry name" value="Hydrolase_4"/>
    <property type="match status" value="1"/>
</dbReference>
<gene>
    <name evidence="3" type="ORF">PZE19_28265</name>
</gene>
<dbReference type="SUPFAM" id="SSF53474">
    <property type="entry name" value="alpha/beta-Hydrolases"/>
    <property type="match status" value="1"/>
</dbReference>
<feature type="compositionally biased region" description="Basic and acidic residues" evidence="1">
    <location>
        <begin position="334"/>
        <end position="374"/>
    </location>
</feature>
<name>A0ABT6FJZ5_9BACT</name>
<evidence type="ECO:0000259" key="2">
    <source>
        <dbReference type="Pfam" id="PF12146"/>
    </source>
</evidence>
<keyword evidence="4" id="KW-1185">Reference proteome</keyword>
<dbReference type="EMBL" id="JARRAG010000002">
    <property type="protein sequence ID" value="MDG3007678.1"/>
    <property type="molecule type" value="Genomic_DNA"/>
</dbReference>
<proteinExistence type="predicted"/>
<feature type="region of interest" description="Disordered" evidence="1">
    <location>
        <begin position="26"/>
        <end position="61"/>
    </location>
</feature>
<dbReference type="InterPro" id="IPR022742">
    <property type="entry name" value="Hydrolase_4"/>
</dbReference>
<keyword evidence="3" id="KW-0378">Hydrolase</keyword>
<feature type="domain" description="Serine aminopeptidase S33" evidence="2">
    <location>
        <begin position="124"/>
        <end position="225"/>
    </location>
</feature>
<dbReference type="Gene3D" id="3.40.50.1820">
    <property type="entry name" value="alpha/beta hydrolase"/>
    <property type="match status" value="1"/>
</dbReference>
<comment type="caution">
    <text evidence="3">The sequence shown here is derived from an EMBL/GenBank/DDBJ whole genome shotgun (WGS) entry which is preliminary data.</text>
</comment>
<organism evidence="3 4">
    <name type="scientific">Paludisphaera mucosa</name>
    <dbReference type="NCBI Taxonomy" id="3030827"/>
    <lineage>
        <taxon>Bacteria</taxon>
        <taxon>Pseudomonadati</taxon>
        <taxon>Planctomycetota</taxon>
        <taxon>Planctomycetia</taxon>
        <taxon>Isosphaerales</taxon>
        <taxon>Isosphaeraceae</taxon>
        <taxon>Paludisphaera</taxon>
    </lineage>
</organism>
<dbReference type="RefSeq" id="WP_277863952.1">
    <property type="nucleotide sequence ID" value="NZ_JARRAG010000002.1"/>
</dbReference>
<evidence type="ECO:0000313" key="3">
    <source>
        <dbReference type="EMBL" id="MDG3007678.1"/>
    </source>
</evidence>
<reference evidence="3 4" key="1">
    <citation type="submission" date="2023-03" db="EMBL/GenBank/DDBJ databases">
        <title>Paludisphaera mucosa sp. nov. a novel planctomycete from northern fen.</title>
        <authorList>
            <person name="Ivanova A."/>
        </authorList>
    </citation>
    <scope>NUCLEOTIDE SEQUENCE [LARGE SCALE GENOMIC DNA]</scope>
    <source>
        <strain evidence="3 4">Pla2</strain>
    </source>
</reference>
<evidence type="ECO:0000256" key="1">
    <source>
        <dbReference type="SAM" id="MobiDB-lite"/>
    </source>
</evidence>
<dbReference type="InterPro" id="IPR029058">
    <property type="entry name" value="AB_hydrolase_fold"/>
</dbReference>
<dbReference type="Proteomes" id="UP001216907">
    <property type="component" value="Unassembled WGS sequence"/>
</dbReference>
<protein>
    <submittedName>
        <fullName evidence="3">Alpha/beta fold hydrolase</fullName>
    </submittedName>
</protein>
<accession>A0ABT6FJZ5</accession>
<sequence>MRRLLASRRFWTVLITLSTTLGVAAQEARRKGGRPLRNQGGEPLKKVQPQGGDPLARADAGKAGAPGTYHYTFKLRSFDGTPLAASYYPAKVGVNAPVVILIHERQRSRKDFEDPVLEFKGRGLAEHLQDESYAVFTMDLRGQGQNPRRALAADERDAMADDLQAAYQFLLDRHNRGELNVGKLGVVGVGEGGNLAAAWAHQPGAAVSTEGRAGDLAALVLVSPQPEGSGYALTRIAPPVALRVPLFLMAGAKDAASKDAVEAVRKDLERGRFNKVEIFPSPLHGYKLLRLEPGAAEALVKYLEAHIKLRANEWEPRYNQIPVAFTDVQTVRRQAGDRKAGEKKAQPDAKAKPAEKAKADEKKAPADPKSEKSE</sequence>
<evidence type="ECO:0000313" key="4">
    <source>
        <dbReference type="Proteomes" id="UP001216907"/>
    </source>
</evidence>
<feature type="region of interest" description="Disordered" evidence="1">
    <location>
        <begin position="330"/>
        <end position="374"/>
    </location>
</feature>